<dbReference type="Proteomes" id="UP000177232">
    <property type="component" value="Unassembled WGS sequence"/>
</dbReference>
<reference evidence="1 2" key="1">
    <citation type="journal article" date="2016" name="Nat. Commun.">
        <title>Thousands of microbial genomes shed light on interconnected biogeochemical processes in an aquifer system.</title>
        <authorList>
            <person name="Anantharaman K."/>
            <person name="Brown C.T."/>
            <person name="Hug L.A."/>
            <person name="Sharon I."/>
            <person name="Castelle C.J."/>
            <person name="Probst A.J."/>
            <person name="Thomas B.C."/>
            <person name="Singh A."/>
            <person name="Wilkins M.J."/>
            <person name="Karaoz U."/>
            <person name="Brodie E.L."/>
            <person name="Williams K.H."/>
            <person name="Hubbard S.S."/>
            <person name="Banfield J.F."/>
        </authorList>
    </citation>
    <scope>NUCLEOTIDE SEQUENCE [LARGE SCALE GENOMIC DNA]</scope>
</reference>
<accession>A0A1F6DTC1</accession>
<evidence type="ECO:0000313" key="1">
    <source>
        <dbReference type="EMBL" id="OGG64577.1"/>
    </source>
</evidence>
<comment type="caution">
    <text evidence="1">The sequence shown here is derived from an EMBL/GenBank/DDBJ whole genome shotgun (WGS) entry which is preliminary data.</text>
</comment>
<name>A0A1F6DTC1_9BACT</name>
<organism evidence="1 2">
    <name type="scientific">Candidatus Kaiserbacteria bacterium RIFCSPHIGHO2_02_FULL_55_17</name>
    <dbReference type="NCBI Taxonomy" id="1798496"/>
    <lineage>
        <taxon>Bacteria</taxon>
        <taxon>Candidatus Kaiseribacteriota</taxon>
    </lineage>
</organism>
<gene>
    <name evidence="1" type="ORF">A3C94_02930</name>
</gene>
<dbReference type="AlphaFoldDB" id="A0A1F6DTC1"/>
<evidence type="ECO:0000313" key="2">
    <source>
        <dbReference type="Proteomes" id="UP000177232"/>
    </source>
</evidence>
<dbReference type="EMBL" id="MFLJ01000018">
    <property type="protein sequence ID" value="OGG64577.1"/>
    <property type="molecule type" value="Genomic_DNA"/>
</dbReference>
<protein>
    <submittedName>
        <fullName evidence="1">Uncharacterized protein</fullName>
    </submittedName>
</protein>
<sequence length="72" mass="8109">MNAITIPKSSFAKGDLVVVSRAEYEELRARPPVREFKPTKADLAALARMRKNRAAGKLIPFDVLKRDLASRR</sequence>
<proteinExistence type="predicted"/>
<dbReference type="STRING" id="1798496.A3C94_02930"/>